<feature type="compositionally biased region" description="Basic and acidic residues" evidence="1">
    <location>
        <begin position="222"/>
        <end position="243"/>
    </location>
</feature>
<evidence type="ECO:0000313" key="2">
    <source>
        <dbReference type="EMBL" id="OCF33797.1"/>
    </source>
</evidence>
<name>A0A1B9GS27_9TREE</name>
<evidence type="ECO:0000313" key="3">
    <source>
        <dbReference type="Proteomes" id="UP000092666"/>
    </source>
</evidence>
<proteinExistence type="predicted"/>
<gene>
    <name evidence="2" type="ORF">I316_04509</name>
</gene>
<protein>
    <submittedName>
        <fullName evidence="2">Uncharacterized protein</fullName>
    </submittedName>
</protein>
<keyword evidence="3" id="KW-1185">Reference proteome</keyword>
<reference evidence="2 3" key="1">
    <citation type="submission" date="2013-07" db="EMBL/GenBank/DDBJ databases">
        <title>The Genome Sequence of Cryptococcus heveanensis BCC8398.</title>
        <authorList>
            <consortium name="The Broad Institute Genome Sequencing Platform"/>
            <person name="Cuomo C."/>
            <person name="Litvintseva A."/>
            <person name="Chen Y."/>
            <person name="Heitman J."/>
            <person name="Sun S."/>
            <person name="Springer D."/>
            <person name="Dromer F."/>
            <person name="Young S.K."/>
            <person name="Zeng Q."/>
            <person name="Gargeya S."/>
            <person name="Fitzgerald M."/>
            <person name="Abouelleil A."/>
            <person name="Alvarado L."/>
            <person name="Berlin A.M."/>
            <person name="Chapman S.B."/>
            <person name="Dewar J."/>
            <person name="Goldberg J."/>
            <person name="Griggs A."/>
            <person name="Gujja S."/>
            <person name="Hansen M."/>
            <person name="Howarth C."/>
            <person name="Imamovic A."/>
            <person name="Larimer J."/>
            <person name="McCowan C."/>
            <person name="Murphy C."/>
            <person name="Pearson M."/>
            <person name="Priest M."/>
            <person name="Roberts A."/>
            <person name="Saif S."/>
            <person name="Shea T."/>
            <person name="Sykes S."/>
            <person name="Wortman J."/>
            <person name="Nusbaum C."/>
            <person name="Birren B."/>
        </authorList>
    </citation>
    <scope>NUCLEOTIDE SEQUENCE [LARGE SCALE GENOMIC DNA]</scope>
    <source>
        <strain evidence="2 3">BCC8398</strain>
    </source>
</reference>
<dbReference type="OrthoDB" id="10531533at2759"/>
<dbReference type="AlphaFoldDB" id="A0A1B9GS27"/>
<reference evidence="3" key="2">
    <citation type="submission" date="2013-12" db="EMBL/GenBank/DDBJ databases">
        <title>Evolution of pathogenesis and genome organization in the Tremellales.</title>
        <authorList>
            <person name="Cuomo C."/>
            <person name="Litvintseva A."/>
            <person name="Heitman J."/>
            <person name="Chen Y."/>
            <person name="Sun S."/>
            <person name="Springer D."/>
            <person name="Dromer F."/>
            <person name="Young S."/>
            <person name="Zeng Q."/>
            <person name="Chapman S."/>
            <person name="Gujja S."/>
            <person name="Saif S."/>
            <person name="Birren B."/>
        </authorList>
    </citation>
    <scope>NUCLEOTIDE SEQUENCE [LARGE SCALE GENOMIC DNA]</scope>
    <source>
        <strain evidence="3">BCC8398</strain>
    </source>
</reference>
<accession>A0A1B9GS27</accession>
<organism evidence="2 3">
    <name type="scientific">Kwoniella heveanensis BCC8398</name>
    <dbReference type="NCBI Taxonomy" id="1296120"/>
    <lineage>
        <taxon>Eukaryota</taxon>
        <taxon>Fungi</taxon>
        <taxon>Dikarya</taxon>
        <taxon>Basidiomycota</taxon>
        <taxon>Agaricomycotina</taxon>
        <taxon>Tremellomycetes</taxon>
        <taxon>Tremellales</taxon>
        <taxon>Cryptococcaceae</taxon>
        <taxon>Kwoniella</taxon>
    </lineage>
</organism>
<dbReference type="EMBL" id="KI669503">
    <property type="protein sequence ID" value="OCF33797.1"/>
    <property type="molecule type" value="Genomic_DNA"/>
</dbReference>
<sequence length="243" mass="27477">MPRLITAVDGTVISRSPKYTPKGARIWLCMQRKTTFLEKVLAIATSPLFFLRILGSFIWNRGIKGEWSDPTVIVPTGPSNFPVLLDEKPAEVVAKQAETEKAMSSVLEENRKKWLAEEAPKSRCERLSTIDRTPKFTRDGRRVLLLAQRQPTSYEDFLSAVTLPYMFISSLFKFRKVMKAASKAGPDCEWSLLDLEDPTVVIPTGPSRYREGELVNYEELDEDKKSEGRTVRGTDGDEKTVQS</sequence>
<feature type="region of interest" description="Disordered" evidence="1">
    <location>
        <begin position="212"/>
        <end position="243"/>
    </location>
</feature>
<dbReference type="Proteomes" id="UP000092666">
    <property type="component" value="Unassembled WGS sequence"/>
</dbReference>
<evidence type="ECO:0000256" key="1">
    <source>
        <dbReference type="SAM" id="MobiDB-lite"/>
    </source>
</evidence>